<dbReference type="EMBL" id="CAADIO010000038">
    <property type="protein sequence ID" value="VFR94028.1"/>
    <property type="molecule type" value="Genomic_DNA"/>
</dbReference>
<dbReference type="EMBL" id="CAADIP010000012">
    <property type="protein sequence ID" value="VFR83285.1"/>
    <property type="molecule type" value="Genomic_DNA"/>
</dbReference>
<evidence type="ECO:0000313" key="6">
    <source>
        <dbReference type="EMBL" id="VFS33981.1"/>
    </source>
</evidence>
<organism evidence="4">
    <name type="scientific">plant metagenome</name>
    <dbReference type="NCBI Taxonomy" id="1297885"/>
    <lineage>
        <taxon>unclassified sequences</taxon>
        <taxon>metagenomes</taxon>
        <taxon>organismal metagenomes</taxon>
    </lineage>
</organism>
<dbReference type="AlphaFoldDB" id="A0A484U9H0"/>
<protein>
    <recommendedName>
        <fullName evidence="7">DUF192 domain-containing protein</fullName>
    </recommendedName>
</protein>
<evidence type="ECO:0000313" key="3">
    <source>
        <dbReference type="EMBL" id="VFR72781.1"/>
    </source>
</evidence>
<evidence type="ECO:0000313" key="5">
    <source>
        <dbReference type="EMBL" id="VFR94028.1"/>
    </source>
</evidence>
<accession>A0A484U9H0</accession>
<reference evidence="4" key="1">
    <citation type="submission" date="2019-03" db="EMBL/GenBank/DDBJ databases">
        <authorList>
            <person name="Danneels B."/>
        </authorList>
    </citation>
    <scope>NUCLEOTIDE SEQUENCE</scope>
</reference>
<dbReference type="EMBL" id="CAADIK010000030">
    <property type="protein sequence ID" value="VFR72781.1"/>
    <property type="molecule type" value="Genomic_DNA"/>
</dbReference>
<dbReference type="EMBL" id="CAADII010000003">
    <property type="protein sequence ID" value="VFR52765.1"/>
    <property type="molecule type" value="Genomic_DNA"/>
</dbReference>
<evidence type="ECO:0000313" key="2">
    <source>
        <dbReference type="EMBL" id="VFR52765.1"/>
    </source>
</evidence>
<sequence>MRAPPPLRLIRAVSFTQRLAGWFRQPPPDLHHGLWLRPCRAVHTLGLRDAICVAFVDSEGRVLRVIPALKPWRFAACLRADSVVELRLGALDDEQGGIARLQAAIRHGIPPIAQPG</sequence>
<proteinExistence type="predicted"/>
<dbReference type="EMBL" id="CAADHY010000018">
    <property type="protein sequence ID" value="VFR25198.1"/>
    <property type="molecule type" value="Genomic_DNA"/>
</dbReference>
<dbReference type="EMBL" id="CAADIZ010000073">
    <property type="protein sequence ID" value="VFS33981.1"/>
    <property type="molecule type" value="Genomic_DNA"/>
</dbReference>
<gene>
    <name evidence="1" type="ORF">AMP9_1893</name>
    <name evidence="2" type="ORF">BRI6_2036</name>
    <name evidence="3" type="ORF">BRI9_2091</name>
    <name evidence="4" type="ORF">IVO3_2089</name>
    <name evidence="5" type="ORF">RAN3_1912</name>
    <name evidence="6" type="ORF">RAN7_2063</name>
</gene>
<evidence type="ECO:0000313" key="1">
    <source>
        <dbReference type="EMBL" id="VFR25198.1"/>
    </source>
</evidence>
<evidence type="ECO:0008006" key="7">
    <source>
        <dbReference type="Google" id="ProtNLM"/>
    </source>
</evidence>
<name>A0A484U9H0_9ZZZZ</name>
<evidence type="ECO:0000313" key="4">
    <source>
        <dbReference type="EMBL" id="VFR83285.1"/>
    </source>
</evidence>